<keyword evidence="4" id="KW-1185">Reference proteome</keyword>
<dbReference type="CTD" id="8237784"/>
<protein>
    <submittedName>
        <fullName evidence="2 3">Uncharacterized protein</fullName>
    </submittedName>
</protein>
<dbReference type="AlphaFoldDB" id="E0VI80"/>
<organism>
    <name type="scientific">Pediculus humanus subsp. corporis</name>
    <name type="common">Body louse</name>
    <dbReference type="NCBI Taxonomy" id="121224"/>
    <lineage>
        <taxon>Eukaryota</taxon>
        <taxon>Metazoa</taxon>
        <taxon>Ecdysozoa</taxon>
        <taxon>Arthropoda</taxon>
        <taxon>Hexapoda</taxon>
        <taxon>Insecta</taxon>
        <taxon>Pterygota</taxon>
        <taxon>Neoptera</taxon>
        <taxon>Paraneoptera</taxon>
        <taxon>Psocodea</taxon>
        <taxon>Troctomorpha</taxon>
        <taxon>Phthiraptera</taxon>
        <taxon>Anoplura</taxon>
        <taxon>Pediculidae</taxon>
        <taxon>Pediculus</taxon>
    </lineage>
</organism>
<evidence type="ECO:0000313" key="2">
    <source>
        <dbReference type="EMBL" id="EEB13086.1"/>
    </source>
</evidence>
<feature type="region of interest" description="Disordered" evidence="1">
    <location>
        <begin position="82"/>
        <end position="102"/>
    </location>
</feature>
<proteinExistence type="predicted"/>
<name>E0VI80_PEDHC</name>
<dbReference type="EnsemblMetazoa" id="PHUM221600-RA">
    <property type="protein sequence ID" value="PHUM221600-PA"/>
    <property type="gene ID" value="PHUM221600"/>
</dbReference>
<reference evidence="3" key="3">
    <citation type="submission" date="2021-02" db="UniProtKB">
        <authorList>
            <consortium name="EnsemblMetazoa"/>
        </authorList>
    </citation>
    <scope>IDENTIFICATION</scope>
    <source>
        <strain evidence="3">USDA</strain>
    </source>
</reference>
<dbReference type="EMBL" id="AAZO01002558">
    <property type="status" value="NOT_ANNOTATED_CDS"/>
    <property type="molecule type" value="Genomic_DNA"/>
</dbReference>
<accession>E0VI80</accession>
<sequence>MSVQRFELYQFSAVEIFLKLLKRRIGYYTKKVQQSETCDQMIGPNEKFSLRLIRSKLRKREENSGVHRSNVVHPEGVLQATIVGGNGSPPSPSPTTITTPTRGVEYTGGSDNGKISPLEDIFIAPISNRKSVTSCHSENSYANYSTDSTQLPMFLYSTGNSRNSINNTASNDQVRHIFFVINE</sequence>
<evidence type="ECO:0000313" key="4">
    <source>
        <dbReference type="Proteomes" id="UP000009046"/>
    </source>
</evidence>
<reference evidence="2" key="1">
    <citation type="submission" date="2007-04" db="EMBL/GenBank/DDBJ databases">
        <title>Annotation of Pediculus humanus corporis strain USDA.</title>
        <authorList>
            <person name="Kirkness E."/>
            <person name="Hannick L."/>
            <person name="Hass B."/>
            <person name="Bruggner R."/>
            <person name="Lawson D."/>
            <person name="Bidwell S."/>
            <person name="Joardar V."/>
            <person name="Caler E."/>
            <person name="Walenz B."/>
            <person name="Inman J."/>
            <person name="Schobel S."/>
            <person name="Galinsky K."/>
            <person name="Amedeo P."/>
            <person name="Strausberg R."/>
        </authorList>
    </citation>
    <scope>NUCLEOTIDE SEQUENCE</scope>
    <source>
        <strain evidence="2">USDA</strain>
    </source>
</reference>
<dbReference type="EMBL" id="DS235184">
    <property type="protein sequence ID" value="EEB13086.1"/>
    <property type="molecule type" value="Genomic_DNA"/>
</dbReference>
<dbReference type="VEuPathDB" id="VectorBase:PHUM221600"/>
<dbReference type="RefSeq" id="XP_002425824.1">
    <property type="nucleotide sequence ID" value="XM_002425779.1"/>
</dbReference>
<dbReference type="Proteomes" id="UP000009046">
    <property type="component" value="Unassembled WGS sequence"/>
</dbReference>
<dbReference type="InParanoid" id="E0VI80"/>
<dbReference type="KEGG" id="phu:Phum_PHUM221600"/>
<gene>
    <name evidence="3" type="primary">8237784</name>
    <name evidence="2" type="ORF">Phum_PHUM221600</name>
</gene>
<reference evidence="2" key="2">
    <citation type="submission" date="2007-04" db="EMBL/GenBank/DDBJ databases">
        <title>The genome of the human body louse.</title>
        <authorList>
            <consortium name="The Human Body Louse Genome Consortium"/>
            <person name="Kirkness E."/>
            <person name="Walenz B."/>
            <person name="Hass B."/>
            <person name="Bruggner R."/>
            <person name="Strausberg R."/>
        </authorList>
    </citation>
    <scope>NUCLEOTIDE SEQUENCE</scope>
    <source>
        <strain evidence="2">USDA</strain>
    </source>
</reference>
<dbReference type="GeneID" id="8237784"/>
<evidence type="ECO:0000313" key="3">
    <source>
        <dbReference type="EnsemblMetazoa" id="PHUM221600-PA"/>
    </source>
</evidence>
<evidence type="ECO:0000256" key="1">
    <source>
        <dbReference type="SAM" id="MobiDB-lite"/>
    </source>
</evidence>
<dbReference type="HOGENOM" id="CLU_1476864_0_0_1"/>